<dbReference type="AlphaFoldDB" id="A0A9W8PC34"/>
<gene>
    <name evidence="3" type="ORF">DFH05DRAFT_1470106</name>
</gene>
<keyword evidence="2" id="KW-0812">Transmembrane</keyword>
<reference evidence="3 4" key="1">
    <citation type="journal article" date="2023" name="Proc. Natl. Acad. Sci. U.S.A.">
        <title>A global phylogenomic analysis of the shiitake genus Lentinula.</title>
        <authorList>
            <person name="Sierra-Patev S."/>
            <person name="Min B."/>
            <person name="Naranjo-Ortiz M."/>
            <person name="Looney B."/>
            <person name="Konkel Z."/>
            <person name="Slot J.C."/>
            <person name="Sakamoto Y."/>
            <person name="Steenwyk J.L."/>
            <person name="Rokas A."/>
            <person name="Carro J."/>
            <person name="Camarero S."/>
            <person name="Ferreira P."/>
            <person name="Molpeceres G."/>
            <person name="Ruiz-Duenas F.J."/>
            <person name="Serrano A."/>
            <person name="Henrissat B."/>
            <person name="Drula E."/>
            <person name="Hughes K.W."/>
            <person name="Mata J.L."/>
            <person name="Ishikawa N.K."/>
            <person name="Vargas-Isla R."/>
            <person name="Ushijima S."/>
            <person name="Smith C.A."/>
            <person name="Donoghue J."/>
            <person name="Ahrendt S."/>
            <person name="Andreopoulos W."/>
            <person name="He G."/>
            <person name="LaButti K."/>
            <person name="Lipzen A."/>
            <person name="Ng V."/>
            <person name="Riley R."/>
            <person name="Sandor L."/>
            <person name="Barry K."/>
            <person name="Martinez A.T."/>
            <person name="Xiao Y."/>
            <person name="Gibbons J.G."/>
            <person name="Terashima K."/>
            <person name="Grigoriev I.V."/>
            <person name="Hibbett D."/>
        </authorList>
    </citation>
    <scope>NUCLEOTIDE SEQUENCE [LARGE SCALE GENOMIC DNA]</scope>
    <source>
        <strain evidence="3 4">TFB7810</strain>
    </source>
</reference>
<evidence type="ECO:0000256" key="2">
    <source>
        <dbReference type="SAM" id="Phobius"/>
    </source>
</evidence>
<feature type="transmembrane region" description="Helical" evidence="2">
    <location>
        <begin position="132"/>
        <end position="153"/>
    </location>
</feature>
<keyword evidence="4" id="KW-1185">Reference proteome</keyword>
<comment type="caution">
    <text evidence="3">The sequence shown here is derived from an EMBL/GenBank/DDBJ whole genome shotgun (WGS) entry which is preliminary data.</text>
</comment>
<keyword evidence="2" id="KW-0472">Membrane</keyword>
<keyword evidence="2" id="KW-1133">Transmembrane helix</keyword>
<dbReference type="EMBL" id="JANVFU010000001">
    <property type="protein sequence ID" value="KAJ3751139.1"/>
    <property type="molecule type" value="Genomic_DNA"/>
</dbReference>
<feature type="transmembrane region" description="Helical" evidence="2">
    <location>
        <begin position="93"/>
        <end position="116"/>
    </location>
</feature>
<accession>A0A9W8PC34</accession>
<evidence type="ECO:0000256" key="1">
    <source>
        <dbReference type="SAM" id="MobiDB-lite"/>
    </source>
</evidence>
<dbReference type="Proteomes" id="UP001142393">
    <property type="component" value="Unassembled WGS sequence"/>
</dbReference>
<organism evidence="3 4">
    <name type="scientific">Lentinula detonsa</name>
    <dbReference type="NCBI Taxonomy" id="2804962"/>
    <lineage>
        <taxon>Eukaryota</taxon>
        <taxon>Fungi</taxon>
        <taxon>Dikarya</taxon>
        <taxon>Basidiomycota</taxon>
        <taxon>Agaricomycotina</taxon>
        <taxon>Agaricomycetes</taxon>
        <taxon>Agaricomycetidae</taxon>
        <taxon>Agaricales</taxon>
        <taxon>Marasmiineae</taxon>
        <taxon>Omphalotaceae</taxon>
        <taxon>Lentinula</taxon>
    </lineage>
</organism>
<evidence type="ECO:0000313" key="3">
    <source>
        <dbReference type="EMBL" id="KAJ3751139.1"/>
    </source>
</evidence>
<evidence type="ECO:0000313" key="4">
    <source>
        <dbReference type="Proteomes" id="UP001142393"/>
    </source>
</evidence>
<feature type="region of interest" description="Disordered" evidence="1">
    <location>
        <begin position="221"/>
        <end position="253"/>
    </location>
</feature>
<protein>
    <submittedName>
        <fullName evidence="3">Uncharacterized protein</fullName>
    </submittedName>
</protein>
<name>A0A9W8PC34_9AGAR</name>
<proteinExistence type="predicted"/>
<feature type="transmembrane region" description="Helical" evidence="2">
    <location>
        <begin position="188"/>
        <end position="210"/>
    </location>
</feature>
<sequence length="253" mass="28977">MSSSRTVWGFDLSEPRWSAFKGKNMFDKRWPHLRRERLFAYQLTQNISIGATIPATLSLSKYRDLRTNVQQYALTKFGLEVELHVNDIISANILTLTFCAFVSSIFALEFIILVLWPRRTSYPKWYNRTRMILPAIMTTGLLLAAIVDTIMVFRHSGFITGASAEVQEQLTTFFFRPPLKYMSYPANFASVCFLWIAWVCAVITTILLIIGVRREMNAGSQTREMPPARVAQVSENEKPSNEFSEEPSRLSTP</sequence>